<evidence type="ECO:0000256" key="3">
    <source>
        <dbReference type="ARBA" id="ARBA00022676"/>
    </source>
</evidence>
<evidence type="ECO:0000256" key="8">
    <source>
        <dbReference type="SAM" id="MobiDB-lite"/>
    </source>
</evidence>
<feature type="transmembrane region" description="Helical" evidence="9">
    <location>
        <begin position="279"/>
        <end position="299"/>
    </location>
</feature>
<keyword evidence="7 9" id="KW-0472">Membrane</keyword>
<feature type="region of interest" description="Disordered" evidence="8">
    <location>
        <begin position="609"/>
        <end position="628"/>
    </location>
</feature>
<feature type="transmembrane region" description="Helical" evidence="9">
    <location>
        <begin position="32"/>
        <end position="52"/>
    </location>
</feature>
<keyword evidence="3" id="KW-0328">Glycosyltransferase</keyword>
<feature type="transmembrane region" description="Helical" evidence="9">
    <location>
        <begin position="319"/>
        <end position="337"/>
    </location>
</feature>
<sequence length="628" mass="68998">MDEHSVSPANTEIAEAKPTVPQPGRDSGKERFAPVLSLAFAITVLLVSFLGINTLPIIGEEPRRGQVAREMYWAGDWLVPREQGQLYCTRPPLQNWLIAVIGVWRGEFDVWAVRLPSALALVFAAGICWTIAQQHIGPVAGVVAGIAYLTAGQSLTIGQLGETDSLFAAFLGSALLVWFCGGFRSNYGWRWTTAGFLAGLAALTKGLQAPVYFILSTAGFLLISRQGNRIVGKQYLASIGAMALPIALWSIPYCLTTGLQATREIWLGQVEERLATRGFLAHFFSFPVETMGAMLPWSLLFLAWTDKRFRRWATKYRSLITYLILCVTVGFVSLWVIPEAKNRYLLPLYLPAALLFSLPWQYVSETSDKAGNFSAPQPRGFVIFLRLMQALAVLGTAAAIFLCVVRFFSVSTDVFKGLQLPVLSTVIICVLAVSVVVATQLTLKNATPHNLAFSALAVGLFLGVGHRVGILPLQRQLLWSPREQIQSLAGELRAPEKLASLGPVPAAFRFHYPYFVRQLPRGTSVETLLDPVFCVAGSMYSSRARVEQKSGQQVVQFSWNGRLIVCPRLSFCWTPRRVIPLGRTPGRDPQPVVIVGEAITVEREDTTSNPACAPLFKPDQHAAHDTVP</sequence>
<dbReference type="AlphaFoldDB" id="A0A286RFW8"/>
<protein>
    <submittedName>
        <fullName evidence="11">Polymyxin resistance protein ArnT</fullName>
    </submittedName>
</protein>
<dbReference type="InterPro" id="IPR050297">
    <property type="entry name" value="LipidA_mod_glycosyltrf_83"/>
</dbReference>
<dbReference type="Proteomes" id="UP000215086">
    <property type="component" value="Chromosome"/>
</dbReference>
<keyword evidence="4" id="KW-0808">Transferase</keyword>
<dbReference type="PANTHER" id="PTHR33908:SF11">
    <property type="entry name" value="MEMBRANE PROTEIN"/>
    <property type="match status" value="1"/>
</dbReference>
<feature type="transmembrane region" description="Helical" evidence="9">
    <location>
        <begin position="195"/>
        <end position="223"/>
    </location>
</feature>
<reference evidence="11 12" key="1">
    <citation type="journal article" name="Front. Microbiol.">
        <title>Sugar Metabolism of the First Thermophilic Planctomycete Thermogutta terrifontis: Comparative Genomic and Transcriptomic Approaches.</title>
        <authorList>
            <person name="Elcheninov A.G."/>
            <person name="Menzel P."/>
            <person name="Gudbergsdottir S.R."/>
            <person name="Slesarev A.I."/>
            <person name="Kadnikov V.V."/>
            <person name="Krogh A."/>
            <person name="Bonch-Osmolovskaya E.A."/>
            <person name="Peng X."/>
            <person name="Kublanov I.V."/>
        </authorList>
    </citation>
    <scope>NUCLEOTIDE SEQUENCE [LARGE SCALE GENOMIC DNA]</scope>
    <source>
        <strain evidence="11 12">R1</strain>
    </source>
</reference>
<evidence type="ECO:0000256" key="9">
    <source>
        <dbReference type="SAM" id="Phobius"/>
    </source>
</evidence>
<dbReference type="GO" id="GO:0005886">
    <property type="term" value="C:plasma membrane"/>
    <property type="evidence" value="ECO:0007669"/>
    <property type="project" value="UniProtKB-SubCell"/>
</dbReference>
<keyword evidence="6 9" id="KW-1133">Transmembrane helix</keyword>
<dbReference type="GO" id="GO:0016763">
    <property type="term" value="F:pentosyltransferase activity"/>
    <property type="evidence" value="ECO:0007669"/>
    <property type="project" value="TreeGrafter"/>
</dbReference>
<evidence type="ECO:0000256" key="1">
    <source>
        <dbReference type="ARBA" id="ARBA00004651"/>
    </source>
</evidence>
<evidence type="ECO:0000259" key="10">
    <source>
        <dbReference type="Pfam" id="PF13231"/>
    </source>
</evidence>
<proteinExistence type="predicted"/>
<evidence type="ECO:0000256" key="4">
    <source>
        <dbReference type="ARBA" id="ARBA00022679"/>
    </source>
</evidence>
<dbReference type="Pfam" id="PF13231">
    <property type="entry name" value="PMT_2"/>
    <property type="match status" value="1"/>
</dbReference>
<feature type="transmembrane region" description="Helical" evidence="9">
    <location>
        <begin position="166"/>
        <end position="183"/>
    </location>
</feature>
<evidence type="ECO:0000256" key="2">
    <source>
        <dbReference type="ARBA" id="ARBA00022475"/>
    </source>
</evidence>
<evidence type="ECO:0000313" key="12">
    <source>
        <dbReference type="Proteomes" id="UP000215086"/>
    </source>
</evidence>
<feature type="transmembrane region" description="Helical" evidence="9">
    <location>
        <begin position="383"/>
        <end position="408"/>
    </location>
</feature>
<evidence type="ECO:0000256" key="6">
    <source>
        <dbReference type="ARBA" id="ARBA00022989"/>
    </source>
</evidence>
<dbReference type="InterPro" id="IPR038731">
    <property type="entry name" value="RgtA/B/C-like"/>
</dbReference>
<feature type="transmembrane region" description="Helical" evidence="9">
    <location>
        <begin position="111"/>
        <end position="132"/>
    </location>
</feature>
<comment type="subcellular location">
    <subcellularLocation>
        <location evidence="1">Cell membrane</location>
        <topology evidence="1">Multi-pass membrane protein</topology>
    </subcellularLocation>
</comment>
<feature type="transmembrane region" description="Helical" evidence="9">
    <location>
        <begin position="139"/>
        <end position="160"/>
    </location>
</feature>
<gene>
    <name evidence="11" type="ORF">THTE_2245</name>
</gene>
<feature type="transmembrane region" description="Helical" evidence="9">
    <location>
        <begin position="235"/>
        <end position="259"/>
    </location>
</feature>
<evidence type="ECO:0000256" key="7">
    <source>
        <dbReference type="ARBA" id="ARBA00023136"/>
    </source>
</evidence>
<keyword evidence="5 9" id="KW-0812">Transmembrane</keyword>
<keyword evidence="2" id="KW-1003">Cell membrane</keyword>
<evidence type="ECO:0000256" key="5">
    <source>
        <dbReference type="ARBA" id="ARBA00022692"/>
    </source>
</evidence>
<dbReference type="PANTHER" id="PTHR33908">
    <property type="entry name" value="MANNOSYLTRANSFERASE YKCB-RELATED"/>
    <property type="match status" value="1"/>
</dbReference>
<feature type="domain" description="Glycosyltransferase RgtA/B/C/D-like" evidence="10">
    <location>
        <begin position="90"/>
        <end position="247"/>
    </location>
</feature>
<dbReference type="EMBL" id="CP018477">
    <property type="protein sequence ID" value="ASV74847.1"/>
    <property type="molecule type" value="Genomic_DNA"/>
</dbReference>
<dbReference type="GO" id="GO:0009103">
    <property type="term" value="P:lipopolysaccharide biosynthetic process"/>
    <property type="evidence" value="ECO:0007669"/>
    <property type="project" value="UniProtKB-ARBA"/>
</dbReference>
<feature type="compositionally biased region" description="Basic and acidic residues" evidence="8">
    <location>
        <begin position="618"/>
        <end position="628"/>
    </location>
</feature>
<organism evidence="11 12">
    <name type="scientific">Thermogutta terrifontis</name>
    <dbReference type="NCBI Taxonomy" id="1331910"/>
    <lineage>
        <taxon>Bacteria</taxon>
        <taxon>Pseudomonadati</taxon>
        <taxon>Planctomycetota</taxon>
        <taxon>Planctomycetia</taxon>
        <taxon>Pirellulales</taxon>
        <taxon>Thermoguttaceae</taxon>
        <taxon>Thermogutta</taxon>
    </lineage>
</organism>
<accession>A0A286RFW8</accession>
<feature type="region of interest" description="Disordered" evidence="8">
    <location>
        <begin position="1"/>
        <end position="28"/>
    </location>
</feature>
<name>A0A286RFW8_9BACT</name>
<dbReference type="KEGG" id="ttf:THTE_2245"/>
<evidence type="ECO:0000313" key="11">
    <source>
        <dbReference type="EMBL" id="ASV74847.1"/>
    </source>
</evidence>
<feature type="transmembrane region" description="Helical" evidence="9">
    <location>
        <begin position="344"/>
        <end position="363"/>
    </location>
</feature>
<feature type="transmembrane region" description="Helical" evidence="9">
    <location>
        <begin position="451"/>
        <end position="473"/>
    </location>
</feature>
<keyword evidence="12" id="KW-1185">Reference proteome</keyword>
<feature type="transmembrane region" description="Helical" evidence="9">
    <location>
        <begin position="420"/>
        <end position="439"/>
    </location>
</feature>